<dbReference type="InterPro" id="IPR013766">
    <property type="entry name" value="Thioredoxin_domain"/>
</dbReference>
<dbReference type="EMBL" id="MARB01000005">
    <property type="protein sequence ID" value="ODJ88632.1"/>
    <property type="molecule type" value="Genomic_DNA"/>
</dbReference>
<comment type="caution">
    <text evidence="2">The sequence shown here is derived from an EMBL/GenBank/DDBJ whole genome shotgun (WGS) entry which is preliminary data.</text>
</comment>
<evidence type="ECO:0000259" key="1">
    <source>
        <dbReference type="PROSITE" id="PS51352"/>
    </source>
</evidence>
<dbReference type="Pfam" id="PF00578">
    <property type="entry name" value="AhpC-TSA"/>
    <property type="match status" value="1"/>
</dbReference>
<dbReference type="PANTHER" id="PTHR43640:SF1">
    <property type="entry name" value="THIOREDOXIN-DEPENDENT PEROXIREDOXIN"/>
    <property type="match status" value="1"/>
</dbReference>
<dbReference type="Gene3D" id="3.40.30.10">
    <property type="entry name" value="Glutaredoxin"/>
    <property type="match status" value="1"/>
</dbReference>
<evidence type="ECO:0000313" key="3">
    <source>
        <dbReference type="Proteomes" id="UP000094769"/>
    </source>
</evidence>
<proteinExistence type="predicted"/>
<dbReference type="InterPro" id="IPR000866">
    <property type="entry name" value="AhpC/TSA"/>
</dbReference>
<sequence length="189" mass="21125">MMVSLQTPICDFGAPAPDFNLPGVDGRDWSLQQCAGEHGLLVMFICNHCPYVKAVQRRIVRDTKELSQLGINSVAIMSNDPAEYAEDSFDNMQRVAEQMGYPFPYLFDETQAVAKAYGAICTPDFFGYNAALELQYRGRLDESRKETAPSDVRRDLYEAMKLVAETGHGPQEQIPSMGCSIKWREGPTT</sequence>
<gene>
    <name evidence="2" type="ORF">CODIS_11830</name>
</gene>
<reference evidence="2 3" key="1">
    <citation type="submission" date="2016-06" db="EMBL/GenBank/DDBJ databases">
        <title>Genome sequence of endosymbiont of Candidatus Endolucinida thiodiazotropha.</title>
        <authorList>
            <person name="Poehlein A."/>
            <person name="Koenig S."/>
            <person name="Heiden S.E."/>
            <person name="Thuermer A."/>
            <person name="Voget S."/>
            <person name="Daniel R."/>
            <person name="Markert S."/>
            <person name="Gros O."/>
            <person name="Schweder T."/>
        </authorList>
    </citation>
    <scope>NUCLEOTIDE SEQUENCE [LARGE SCALE GENOMIC DNA]</scope>
    <source>
        <strain evidence="2 3">COS</strain>
    </source>
</reference>
<protein>
    <submittedName>
        <fullName evidence="2">AhpC/TSA family protein</fullName>
    </submittedName>
</protein>
<dbReference type="GO" id="GO:0016491">
    <property type="term" value="F:oxidoreductase activity"/>
    <property type="evidence" value="ECO:0007669"/>
    <property type="project" value="InterPro"/>
</dbReference>
<organism evidence="2 3">
    <name type="scientific">Candidatus Thiodiazotropha endolucinida</name>
    <dbReference type="NCBI Taxonomy" id="1655433"/>
    <lineage>
        <taxon>Bacteria</taxon>
        <taxon>Pseudomonadati</taxon>
        <taxon>Pseudomonadota</taxon>
        <taxon>Gammaproteobacteria</taxon>
        <taxon>Chromatiales</taxon>
        <taxon>Sedimenticolaceae</taxon>
        <taxon>Candidatus Thiodiazotropha</taxon>
    </lineage>
</organism>
<keyword evidence="3" id="KW-1185">Reference proteome</keyword>
<name>A0A7Z1AG71_9GAMM</name>
<dbReference type="GO" id="GO:0016209">
    <property type="term" value="F:antioxidant activity"/>
    <property type="evidence" value="ECO:0007669"/>
    <property type="project" value="InterPro"/>
</dbReference>
<dbReference type="CDD" id="cd02969">
    <property type="entry name" value="PRX_like1"/>
    <property type="match status" value="1"/>
</dbReference>
<evidence type="ECO:0000313" key="2">
    <source>
        <dbReference type="EMBL" id="ODJ88632.1"/>
    </source>
</evidence>
<feature type="domain" description="Thioredoxin" evidence="1">
    <location>
        <begin position="10"/>
        <end position="145"/>
    </location>
</feature>
<dbReference type="InterPro" id="IPR047262">
    <property type="entry name" value="PRX-like1"/>
</dbReference>
<accession>A0A7Z1AG71</accession>
<dbReference type="AlphaFoldDB" id="A0A7Z1AG71"/>
<dbReference type="Proteomes" id="UP000094769">
    <property type="component" value="Unassembled WGS sequence"/>
</dbReference>
<dbReference type="SUPFAM" id="SSF52833">
    <property type="entry name" value="Thioredoxin-like"/>
    <property type="match status" value="1"/>
</dbReference>
<dbReference type="InterPro" id="IPR036249">
    <property type="entry name" value="Thioredoxin-like_sf"/>
</dbReference>
<dbReference type="PANTHER" id="PTHR43640">
    <property type="entry name" value="OS07G0260300 PROTEIN"/>
    <property type="match status" value="1"/>
</dbReference>
<dbReference type="PROSITE" id="PS51352">
    <property type="entry name" value="THIOREDOXIN_2"/>
    <property type="match status" value="1"/>
</dbReference>